<organism evidence="2 3">
    <name type="scientific">Deinococcus multiflagellatus</name>
    <dbReference type="NCBI Taxonomy" id="1656887"/>
    <lineage>
        <taxon>Bacteria</taxon>
        <taxon>Thermotogati</taxon>
        <taxon>Deinococcota</taxon>
        <taxon>Deinococci</taxon>
        <taxon>Deinococcales</taxon>
        <taxon>Deinococcaceae</taxon>
        <taxon>Deinococcus</taxon>
    </lineage>
</organism>
<dbReference type="Proteomes" id="UP001596317">
    <property type="component" value="Unassembled WGS sequence"/>
</dbReference>
<gene>
    <name evidence="2" type="ORF">ACFP90_21110</name>
</gene>
<evidence type="ECO:0000313" key="2">
    <source>
        <dbReference type="EMBL" id="MFC6662558.1"/>
    </source>
</evidence>
<keyword evidence="3" id="KW-1185">Reference proteome</keyword>
<feature type="domain" description="SEFIR" evidence="1">
    <location>
        <begin position="3"/>
        <end position="138"/>
    </location>
</feature>
<dbReference type="Pfam" id="PF13676">
    <property type="entry name" value="TIR_2"/>
    <property type="match status" value="1"/>
</dbReference>
<comment type="caution">
    <text evidence="2">The sequence shown here is derived from an EMBL/GenBank/DDBJ whole genome shotgun (WGS) entry which is preliminary data.</text>
</comment>
<dbReference type="InterPro" id="IPR000157">
    <property type="entry name" value="TIR_dom"/>
</dbReference>
<proteinExistence type="predicted"/>
<dbReference type="Gene3D" id="3.40.50.10140">
    <property type="entry name" value="Toll/interleukin-1 receptor homology (TIR) domain"/>
    <property type="match status" value="1"/>
</dbReference>
<dbReference type="InterPro" id="IPR035897">
    <property type="entry name" value="Toll_tir_struct_dom_sf"/>
</dbReference>
<evidence type="ECO:0000313" key="3">
    <source>
        <dbReference type="Proteomes" id="UP001596317"/>
    </source>
</evidence>
<dbReference type="PROSITE" id="PS51534">
    <property type="entry name" value="SEFIR"/>
    <property type="match status" value="1"/>
</dbReference>
<dbReference type="SUPFAM" id="SSF52200">
    <property type="entry name" value="Toll/Interleukin receptor TIR domain"/>
    <property type="match status" value="1"/>
</dbReference>
<evidence type="ECO:0000259" key="1">
    <source>
        <dbReference type="PROSITE" id="PS51534"/>
    </source>
</evidence>
<name>A0ABW1ZPU5_9DEIO</name>
<dbReference type="InterPro" id="IPR013568">
    <property type="entry name" value="SEFIR_dom"/>
</dbReference>
<reference evidence="3" key="1">
    <citation type="journal article" date="2019" name="Int. J. Syst. Evol. Microbiol.">
        <title>The Global Catalogue of Microorganisms (GCM) 10K type strain sequencing project: providing services to taxonomists for standard genome sequencing and annotation.</title>
        <authorList>
            <consortium name="The Broad Institute Genomics Platform"/>
            <consortium name="The Broad Institute Genome Sequencing Center for Infectious Disease"/>
            <person name="Wu L."/>
            <person name="Ma J."/>
        </authorList>
    </citation>
    <scope>NUCLEOTIDE SEQUENCE [LARGE SCALE GENOMIC DNA]</scope>
    <source>
        <strain evidence="3">CCUG 63830</strain>
    </source>
</reference>
<dbReference type="RefSeq" id="WP_224610867.1">
    <property type="nucleotide sequence ID" value="NZ_JAIQXV010000016.1"/>
</dbReference>
<keyword evidence="2" id="KW-0675">Receptor</keyword>
<sequence>MTHPLAFLSYARNTPEYRAKVDAFARRLRTAGVEVILDQWHLKLGQDMNHFMERSVERADKVLLLLDPTYKQKADGRTGGVGTETQIVSAEVYRDTENTKFLPVLFELGDQAWEQAVPRYLQTRIFSNLVNPDDPEQEFNDLVDAIYGVEPDLPPIGPARYPRPASSQAVVAALVTLQLRLGEERDLVKELMSTPPASWHILDTDVDVQQALNFLETGEWLEQRVTRAFVNVRGAGKVATLQPRGKLTKLLVDQAFIQAFNQASQVTAVVETEIEMQDAVAVSSTETQPASPQAAPQVRPEEQLVTATAAYVAGLRAIPPHRQAEADAAEPIEALVYPVLQALGALIPTGREVQTVGECLGEIARTLRPHGHTVNFDTQDMNLGRGAYLAVLGAMTLATAHRQYAFLDELMHTVVSPERFGSPERLLGETRYYYLAAIRHTLSDSQAAAEKARFYDRLFNPQNGWLIPYLPRRLDPRLYEIEGDFVGDVAFAYAWQREYPGAGTMKIAVGQYLAREHAHTLKAFLRRDYSALAAHVPDFATATAYLVHSYAQRPDLYRAPLIEAMGELL</sequence>
<accession>A0ABW1ZPU5</accession>
<protein>
    <submittedName>
        <fullName evidence="2">Toll/interleukin-1 receptor domain-containing protein</fullName>
    </submittedName>
</protein>
<dbReference type="EMBL" id="JBHSWB010000002">
    <property type="protein sequence ID" value="MFC6662558.1"/>
    <property type="molecule type" value="Genomic_DNA"/>
</dbReference>